<dbReference type="AlphaFoldDB" id="A0A1I5RP60"/>
<evidence type="ECO:0000256" key="2">
    <source>
        <dbReference type="ARBA" id="ARBA00023082"/>
    </source>
</evidence>
<dbReference type="EMBL" id="FOXR01000001">
    <property type="protein sequence ID" value="SFP60190.1"/>
    <property type="molecule type" value="Genomic_DNA"/>
</dbReference>
<dbReference type="InterPro" id="IPR007627">
    <property type="entry name" value="RNA_pol_sigma70_r2"/>
</dbReference>
<evidence type="ECO:0000256" key="4">
    <source>
        <dbReference type="ARBA" id="ARBA00023163"/>
    </source>
</evidence>
<dbReference type="InterPro" id="IPR000943">
    <property type="entry name" value="RNA_pol_sigma70"/>
</dbReference>
<dbReference type="PANTHER" id="PTHR30385:SF7">
    <property type="entry name" value="RNA POLYMERASE SIGMA FACTOR FLIA"/>
    <property type="match status" value="1"/>
</dbReference>
<dbReference type="GO" id="GO:0016987">
    <property type="term" value="F:sigma factor activity"/>
    <property type="evidence" value="ECO:0007669"/>
    <property type="project" value="UniProtKB-KW"/>
</dbReference>
<keyword evidence="2 5" id="KW-0731">Sigma factor</keyword>
<dbReference type="Pfam" id="PF04542">
    <property type="entry name" value="Sigma70_r2"/>
    <property type="match status" value="1"/>
</dbReference>
<dbReference type="InterPro" id="IPR013324">
    <property type="entry name" value="RNA_pol_sigma_r3/r4-like"/>
</dbReference>
<dbReference type="PRINTS" id="PR00046">
    <property type="entry name" value="SIGMA70FCT"/>
</dbReference>
<dbReference type="NCBIfam" id="TIGR02479">
    <property type="entry name" value="FliA_WhiG"/>
    <property type="match status" value="1"/>
</dbReference>
<keyword evidence="1 5" id="KW-0805">Transcription regulation</keyword>
<dbReference type="PANTHER" id="PTHR30385">
    <property type="entry name" value="SIGMA FACTOR F FLAGELLAR"/>
    <property type="match status" value="1"/>
</dbReference>
<dbReference type="STRING" id="937334.SAMN05444406_10160"/>
<name>A0A1I5RP60_9FIRM</name>
<evidence type="ECO:0000256" key="5">
    <source>
        <dbReference type="RuleBase" id="RU362124"/>
    </source>
</evidence>
<dbReference type="SUPFAM" id="SSF88659">
    <property type="entry name" value="Sigma3 and sigma4 domains of RNA polymerase sigma factors"/>
    <property type="match status" value="2"/>
</dbReference>
<keyword evidence="4 5" id="KW-0804">Transcription</keyword>
<dbReference type="RefSeq" id="WP_025746614.1">
    <property type="nucleotide sequence ID" value="NZ_FOXR01000001.1"/>
</dbReference>
<dbReference type="OrthoDB" id="9799825at2"/>
<evidence type="ECO:0000259" key="7">
    <source>
        <dbReference type="PROSITE" id="PS00716"/>
    </source>
</evidence>
<dbReference type="PIRSF" id="PIRSF000770">
    <property type="entry name" value="RNA_pol_sigma-SigE/K"/>
    <property type="match status" value="1"/>
</dbReference>
<evidence type="ECO:0000256" key="3">
    <source>
        <dbReference type="ARBA" id="ARBA00023125"/>
    </source>
</evidence>
<feature type="domain" description="RNA polymerase sigma-70" evidence="6">
    <location>
        <begin position="58"/>
        <end position="71"/>
    </location>
</feature>
<accession>A0A1I5RP60</accession>
<comment type="function">
    <text evidence="5">Sigma factors are initiation factors that promote the attachment of RNA polymerase to specific initiation sites and are then released.</text>
</comment>
<dbReference type="NCBIfam" id="NF005413">
    <property type="entry name" value="PRK06986.1"/>
    <property type="match status" value="1"/>
</dbReference>
<dbReference type="InterPro" id="IPR007624">
    <property type="entry name" value="RNA_pol_sigma70_r3"/>
</dbReference>
<dbReference type="Pfam" id="PF04539">
    <property type="entry name" value="Sigma70_r3"/>
    <property type="match status" value="1"/>
</dbReference>
<feature type="domain" description="RNA polymerase sigma-70" evidence="7">
    <location>
        <begin position="218"/>
        <end position="244"/>
    </location>
</feature>
<dbReference type="Gene3D" id="1.10.1740.10">
    <property type="match status" value="1"/>
</dbReference>
<keyword evidence="9" id="KW-1185">Reference proteome</keyword>
<dbReference type="InterPro" id="IPR013325">
    <property type="entry name" value="RNA_pol_sigma_r2"/>
</dbReference>
<sequence>MSKRATATDLQNLWTDYKKHNKIESRNELILKYSYLVKRVVSRLIHTNLSNPSLDMEDLLSYGILGLIDAIEKYDPTRNVKFETYATFRIKGAIIDQLRKQDWVPRSLRTKTKQLSEAIHAVEKELGRSASDQEIAQTLGVSVEELRRTMVEVHSFAVVSLEEQLYEVANSLTVSSQYGDPEHAVQVNELKRYLAKAIDELPERERMVISLYYFEELTLKEIGMVLGISESRVSQLHTRALLKLKNKLSRLKNDLLEGELA</sequence>
<keyword evidence="3 5" id="KW-0238">DNA-binding</keyword>
<comment type="similarity">
    <text evidence="5">Belongs to the sigma-70 factor family.</text>
</comment>
<organism evidence="8 9">
    <name type="scientific">Caldicoprobacter faecalis</name>
    <dbReference type="NCBI Taxonomy" id="937334"/>
    <lineage>
        <taxon>Bacteria</taxon>
        <taxon>Bacillati</taxon>
        <taxon>Bacillota</taxon>
        <taxon>Clostridia</taxon>
        <taxon>Caldicoprobacterales</taxon>
        <taxon>Caldicoprobacteraceae</taxon>
        <taxon>Caldicoprobacter</taxon>
    </lineage>
</organism>
<dbReference type="PROSITE" id="PS00716">
    <property type="entry name" value="SIGMA70_2"/>
    <property type="match status" value="1"/>
</dbReference>
<dbReference type="Gene3D" id="1.20.140.160">
    <property type="match status" value="1"/>
</dbReference>
<evidence type="ECO:0000256" key="1">
    <source>
        <dbReference type="ARBA" id="ARBA00023015"/>
    </source>
</evidence>
<dbReference type="InterPro" id="IPR012845">
    <property type="entry name" value="RNA_pol_sigma_FliA_WhiG"/>
</dbReference>
<dbReference type="InterPro" id="IPR007630">
    <property type="entry name" value="RNA_pol_sigma70_r4"/>
</dbReference>
<evidence type="ECO:0000313" key="8">
    <source>
        <dbReference type="EMBL" id="SFP60190.1"/>
    </source>
</evidence>
<dbReference type="GO" id="GO:0003899">
    <property type="term" value="F:DNA-directed RNA polymerase activity"/>
    <property type="evidence" value="ECO:0007669"/>
    <property type="project" value="InterPro"/>
</dbReference>
<dbReference type="GO" id="GO:0006352">
    <property type="term" value="P:DNA-templated transcription initiation"/>
    <property type="evidence" value="ECO:0007669"/>
    <property type="project" value="InterPro"/>
</dbReference>
<gene>
    <name evidence="8" type="ORF">SAMN05444406_10160</name>
</gene>
<dbReference type="GO" id="GO:0003677">
    <property type="term" value="F:DNA binding"/>
    <property type="evidence" value="ECO:0007669"/>
    <property type="project" value="UniProtKB-KW"/>
</dbReference>
<evidence type="ECO:0000313" key="9">
    <source>
        <dbReference type="Proteomes" id="UP000198577"/>
    </source>
</evidence>
<dbReference type="NCBIfam" id="TIGR02937">
    <property type="entry name" value="sigma70-ECF"/>
    <property type="match status" value="1"/>
</dbReference>
<reference evidence="8 9" key="1">
    <citation type="submission" date="2016-10" db="EMBL/GenBank/DDBJ databases">
        <authorList>
            <person name="de Groot N.N."/>
        </authorList>
    </citation>
    <scope>NUCLEOTIDE SEQUENCE [LARGE SCALE GENOMIC DNA]</scope>
    <source>
        <strain evidence="8 9">DSM 20678</strain>
    </source>
</reference>
<proteinExistence type="inferred from homology"/>
<dbReference type="Proteomes" id="UP000198577">
    <property type="component" value="Unassembled WGS sequence"/>
</dbReference>
<dbReference type="InterPro" id="IPR014284">
    <property type="entry name" value="RNA_pol_sigma-70_dom"/>
</dbReference>
<protein>
    <recommendedName>
        <fullName evidence="5">RNA polymerase sigma factor</fullName>
    </recommendedName>
</protein>
<dbReference type="CDD" id="cd06171">
    <property type="entry name" value="Sigma70_r4"/>
    <property type="match status" value="1"/>
</dbReference>
<dbReference type="SUPFAM" id="SSF88946">
    <property type="entry name" value="Sigma2 domain of RNA polymerase sigma factors"/>
    <property type="match status" value="1"/>
</dbReference>
<evidence type="ECO:0000259" key="6">
    <source>
        <dbReference type="PROSITE" id="PS00715"/>
    </source>
</evidence>
<dbReference type="Pfam" id="PF04545">
    <property type="entry name" value="Sigma70_r4"/>
    <property type="match status" value="1"/>
</dbReference>
<dbReference type="PROSITE" id="PS00715">
    <property type="entry name" value="SIGMA70_1"/>
    <property type="match status" value="1"/>
</dbReference>